<accession>A0A8S0V2Q8</accession>
<gene>
    <name evidence="2" type="ORF">OLEA9_A086244</name>
</gene>
<organism evidence="2 3">
    <name type="scientific">Olea europaea subsp. europaea</name>
    <dbReference type="NCBI Taxonomy" id="158383"/>
    <lineage>
        <taxon>Eukaryota</taxon>
        <taxon>Viridiplantae</taxon>
        <taxon>Streptophyta</taxon>
        <taxon>Embryophyta</taxon>
        <taxon>Tracheophyta</taxon>
        <taxon>Spermatophyta</taxon>
        <taxon>Magnoliopsida</taxon>
        <taxon>eudicotyledons</taxon>
        <taxon>Gunneridae</taxon>
        <taxon>Pentapetalae</taxon>
        <taxon>asterids</taxon>
        <taxon>lamiids</taxon>
        <taxon>Lamiales</taxon>
        <taxon>Oleaceae</taxon>
        <taxon>Oleeae</taxon>
        <taxon>Olea</taxon>
    </lineage>
</organism>
<keyword evidence="3" id="KW-1185">Reference proteome</keyword>
<dbReference type="Gramene" id="OE9A086244T1">
    <property type="protein sequence ID" value="OE9A086244C1"/>
    <property type="gene ID" value="OE9A086244"/>
</dbReference>
<dbReference type="OrthoDB" id="1100735at2759"/>
<feature type="compositionally biased region" description="Basic and acidic residues" evidence="1">
    <location>
        <begin position="99"/>
        <end position="108"/>
    </location>
</feature>
<feature type="compositionally biased region" description="Basic and acidic residues" evidence="1">
    <location>
        <begin position="63"/>
        <end position="79"/>
    </location>
</feature>
<comment type="caution">
    <text evidence="2">The sequence shown here is derived from an EMBL/GenBank/DDBJ whole genome shotgun (WGS) entry which is preliminary data.</text>
</comment>
<reference evidence="2 3" key="1">
    <citation type="submission" date="2019-12" db="EMBL/GenBank/DDBJ databases">
        <authorList>
            <person name="Alioto T."/>
            <person name="Alioto T."/>
            <person name="Gomez Garrido J."/>
        </authorList>
    </citation>
    <scope>NUCLEOTIDE SEQUENCE [LARGE SCALE GENOMIC DNA]</scope>
</reference>
<feature type="region of interest" description="Disordered" evidence="1">
    <location>
        <begin position="62"/>
        <end position="120"/>
    </location>
</feature>
<evidence type="ECO:0000256" key="1">
    <source>
        <dbReference type="SAM" id="MobiDB-lite"/>
    </source>
</evidence>
<dbReference type="AlphaFoldDB" id="A0A8S0V2Q8"/>
<dbReference type="EMBL" id="CACTIH010009129">
    <property type="protein sequence ID" value="CAA3025282.1"/>
    <property type="molecule type" value="Genomic_DNA"/>
</dbReference>
<proteinExistence type="predicted"/>
<name>A0A8S0V2Q8_OLEEU</name>
<protein>
    <submittedName>
        <fullName evidence="2">Uncharacterized protein</fullName>
    </submittedName>
</protein>
<sequence>MSNVDCGIVGSVNVEKLRGLVEKIDKLPTKLDVKEGKESVSNVDCDGFIAGDVSVDVETELEDYPHRKLEEGVTSKKTEEDDDEEDLLEYGGSQCSSDGGRESRKCMRSEPNLGRHAQSG</sequence>
<evidence type="ECO:0000313" key="2">
    <source>
        <dbReference type="EMBL" id="CAA3025282.1"/>
    </source>
</evidence>
<evidence type="ECO:0000313" key="3">
    <source>
        <dbReference type="Proteomes" id="UP000594638"/>
    </source>
</evidence>
<dbReference type="Proteomes" id="UP000594638">
    <property type="component" value="Unassembled WGS sequence"/>
</dbReference>